<evidence type="ECO:0000313" key="2">
    <source>
        <dbReference type="Proteomes" id="UP001631969"/>
    </source>
</evidence>
<sequence length="1082" mass="122495">MFWTVEKLEQRIRTLDPFRYRDARAIGGMILTEDPHGEIGARPREAGAGNNEAPAIPSGGEPGRIVEQGSAWSGRDRYLWLSASVTVPAEWQGRRVLGRFDFGQTGGGNNSGFESLLYVNGDPWQGVDSNHQEVFLTEAAPGETLRLDFRLWSGLGGYQPNAVPEHRLNRAELCWLDEAADDLFFTAWSALETVKQLSEDNPDHASLLSLLDAAFLRLDWSRPGSEAFYASVAEANTVLAEGLGRMKREHPVEVRCVGHTHIDVAWLWRLAHTREKAARSFSTVLRLMEQYPEYLFLQTQPQLYDYIKQDYPDIYARIKERVAEGQWEAGGAMWLEADCNLTSGESLVRQLLYGTRFFRDEFGVECKYLWLPDVFGYSWALPQILQKSGIEMFMTTKISWNQYNRMPHDTFLWRGMDGTEIPAHFITTPDPGHQEGSFFYTYNGLITPYTVQGIWKAYRNKELNRKLLLAYGYGDGGGGVNREMLEVRRRLEDMPGLPKVTTGRADEYFRELKETLDASPAYVHTWDGELYLELHRGTYTSQAYNKRMNRKLELDYREAEWLGAVSRAVSGNWAGFLQPDLAEGWRIILRNQFHDIIPGSSIREVYEDSRMEYAQAEALGQAVKQAALEPLAESAHSNDSVGPETYTILNSASFPRQEVVRIPLASPGDETPVYVDGGGRALPVQREGAVLAVLAGPVPAMGAVKLMQADGAPVEARGDLQQSDGTREQSNLQQPFTYEAGSLETPFYLLEWNASGQLTRIYDRAAEREVLAAGALGNQLQVFEDRPKGRHEAWDIDIFYTEKMTPVTHLEIVELTACGPLYASIRFVYRYLDSRIEQTLVAYSYSRRLDFQTHVDWHESRQLLKVAFPVDIRATEATYDIQFGNVKRPTHWNTSWDWARFETVGHQWADLSERDYGVSLLNDCKYGYAIKDNIMQLTLIKSAMVPDETADQGEHVFTYALYPHNGDWYEGGTVQEAWSLNSPLVCAPGALRVPEGSLFRTDASHVFIDAVKKAEDSGDIVVRLHEFAGKRGPVRLTGDWGVLSYQECDLLERSLGEPMEGPELLLSVKPYEIRTFLVRLRD</sequence>
<proteinExistence type="predicted"/>
<gene>
    <name evidence="1" type="ORF">ACI1P1_07695</name>
</gene>
<reference evidence="1" key="1">
    <citation type="submission" date="2024-12" db="EMBL/GenBank/DDBJ databases">
        <authorList>
            <person name="Wu N."/>
        </authorList>
    </citation>
    <scope>NUCLEOTIDE SEQUENCE</scope>
    <source>
        <strain evidence="1">P15</strain>
    </source>
</reference>
<dbReference type="Proteomes" id="UP001631969">
    <property type="component" value="Unassembled WGS sequence"/>
</dbReference>
<evidence type="ECO:0000313" key="1">
    <source>
        <dbReference type="EMBL" id="MFM9328164.1"/>
    </source>
</evidence>
<protein>
    <submittedName>
        <fullName evidence="1">Alpha-mannosidase</fullName>
    </submittedName>
</protein>
<accession>A0ACC7NVW5</accession>
<dbReference type="EMBL" id="JBJURJ010000004">
    <property type="protein sequence ID" value="MFM9328164.1"/>
    <property type="molecule type" value="Genomic_DNA"/>
</dbReference>
<name>A0ACC7NVW5_9BACL</name>
<comment type="caution">
    <text evidence="1">The sequence shown here is derived from an EMBL/GenBank/DDBJ whole genome shotgun (WGS) entry which is preliminary data.</text>
</comment>
<keyword evidence="2" id="KW-1185">Reference proteome</keyword>
<organism evidence="1 2">
    <name type="scientific">Paenibacillus mesotrionivorans</name>
    <dbReference type="NCBI Taxonomy" id="3160968"/>
    <lineage>
        <taxon>Bacteria</taxon>
        <taxon>Bacillati</taxon>
        <taxon>Bacillota</taxon>
        <taxon>Bacilli</taxon>
        <taxon>Bacillales</taxon>
        <taxon>Paenibacillaceae</taxon>
        <taxon>Paenibacillus</taxon>
    </lineage>
</organism>